<name>A0A6M1TU65_9RHOB</name>
<dbReference type="InterPro" id="IPR014985">
    <property type="entry name" value="WbqC"/>
</dbReference>
<reference evidence="1 2" key="1">
    <citation type="submission" date="2020-02" db="EMBL/GenBank/DDBJ databases">
        <title>Rhodobacter translucens sp. nov., a novel bacterium isolated from activated sludge.</title>
        <authorList>
            <person name="Liu J."/>
        </authorList>
    </citation>
    <scope>NUCLEOTIDE SEQUENCE [LARGE SCALE GENOMIC DNA]</scope>
    <source>
        <strain evidence="1 2">HX-7-19</strain>
    </source>
</reference>
<dbReference type="RefSeq" id="WP_165046552.1">
    <property type="nucleotide sequence ID" value="NZ_JAALFE010000001.1"/>
</dbReference>
<comment type="caution">
    <text evidence="1">The sequence shown here is derived from an EMBL/GenBank/DDBJ whole genome shotgun (WGS) entry which is preliminary data.</text>
</comment>
<evidence type="ECO:0000313" key="1">
    <source>
        <dbReference type="EMBL" id="NGQ89452.1"/>
    </source>
</evidence>
<organism evidence="1 2">
    <name type="scientific">Paragemmobacter kunshanensis</name>
    <dbReference type="NCBI Taxonomy" id="2583234"/>
    <lineage>
        <taxon>Bacteria</taxon>
        <taxon>Pseudomonadati</taxon>
        <taxon>Pseudomonadota</taxon>
        <taxon>Alphaproteobacteria</taxon>
        <taxon>Rhodobacterales</taxon>
        <taxon>Paracoccaceae</taxon>
        <taxon>Paragemmobacter</taxon>
    </lineage>
</organism>
<gene>
    <name evidence="1" type="ORF">G5V65_00980</name>
</gene>
<accession>A0A6M1TU65</accession>
<proteinExistence type="predicted"/>
<dbReference type="Pfam" id="PF08889">
    <property type="entry name" value="WbqC"/>
    <property type="match status" value="1"/>
</dbReference>
<dbReference type="EMBL" id="JAALFE010000001">
    <property type="protein sequence ID" value="NGQ89452.1"/>
    <property type="molecule type" value="Genomic_DNA"/>
</dbReference>
<dbReference type="Proteomes" id="UP000474758">
    <property type="component" value="Unassembled WGS sequence"/>
</dbReference>
<keyword evidence="2" id="KW-1185">Reference proteome</keyword>
<dbReference type="AlphaFoldDB" id="A0A6M1TU65"/>
<sequence>MTTVVISQPMYLPWPGFISQMAMADVLIWLDDAQFSRGSFTNRVQIRTSGGSKWLSVPLVGKGVDAPIRCLAAARTDWHRAHRDLVRQALRNSPFLQEALSILDMSATSDTLCAALVKSAELCLAACHPPRSDIRQASEMNVPGASWRRVLDLVHTVGGTRYLTGHGAANYLNHAAFEAEGVTVDYMGYEFLPWPQQHGDFSPYVTSLDLIANVPPEHRTAHLSRTTLPWRDFLAAKGIAVSD</sequence>
<evidence type="ECO:0000313" key="2">
    <source>
        <dbReference type="Proteomes" id="UP000474758"/>
    </source>
</evidence>
<protein>
    <submittedName>
        <fullName evidence="1">WbqC family protein</fullName>
    </submittedName>
</protein>